<evidence type="ECO:0000259" key="6">
    <source>
        <dbReference type="Pfam" id="PF23274"/>
    </source>
</evidence>
<gene>
    <name evidence="7" type="ORF">DFP72DRAFT_869154</name>
</gene>
<organism evidence="7 8">
    <name type="scientific">Ephemerocybe angulata</name>
    <dbReference type="NCBI Taxonomy" id="980116"/>
    <lineage>
        <taxon>Eukaryota</taxon>
        <taxon>Fungi</taxon>
        <taxon>Dikarya</taxon>
        <taxon>Basidiomycota</taxon>
        <taxon>Agaricomycotina</taxon>
        <taxon>Agaricomycetes</taxon>
        <taxon>Agaricomycetidae</taxon>
        <taxon>Agaricales</taxon>
        <taxon>Agaricineae</taxon>
        <taxon>Psathyrellaceae</taxon>
        <taxon>Ephemerocybe</taxon>
    </lineage>
</organism>
<dbReference type="GO" id="GO:0005829">
    <property type="term" value="C:cytosol"/>
    <property type="evidence" value="ECO:0007669"/>
    <property type="project" value="GOC"/>
</dbReference>
<dbReference type="InterPro" id="IPR056913">
    <property type="entry name" value="TRAPPC10/Trs130_N"/>
</dbReference>
<accession>A0A8H6IHY4</accession>
<dbReference type="InterPro" id="IPR045126">
    <property type="entry name" value="TRAPPC10/Trs130"/>
</dbReference>
<feature type="domain" description="TRAPPC10/Trs130 N-terminal" evidence="5">
    <location>
        <begin position="18"/>
        <end position="285"/>
    </location>
</feature>
<dbReference type="Pfam" id="PF12584">
    <property type="entry name" value="TRAPPC10"/>
    <property type="match status" value="1"/>
</dbReference>
<dbReference type="GO" id="GO:0034498">
    <property type="term" value="P:early endosome to Golgi transport"/>
    <property type="evidence" value="ECO:0007669"/>
    <property type="project" value="TreeGrafter"/>
</dbReference>
<feature type="domain" description="DUF7077" evidence="6">
    <location>
        <begin position="671"/>
        <end position="775"/>
    </location>
</feature>
<evidence type="ECO:0000256" key="3">
    <source>
        <dbReference type="ARBA" id="ARBA00023034"/>
    </source>
</evidence>
<keyword evidence="3" id="KW-0333">Golgi apparatus</keyword>
<dbReference type="InterPro" id="IPR055505">
    <property type="entry name" value="DUF7077"/>
</dbReference>
<sequence length="1143" mass="127850">MDQRVLVSHTAPKDFHGTHNWNKVCSSIASQLPLRNVNLKSALRNATTTVIDLNVALVALESVRDDGVSQIPGSILEKPLLHLYILYCQDDDLETYRTSLKKEVKDWHTLVTSKKQPEWLILQIVRPPDPSKTQSRNVFKFAGTVQSKLKTDFNTDDRDRVVQLTYVSDNANDLIWAEFFNKFKEGISNAFANAISVRREEVRRSEGQQAMPGWNFCTFFVLKESLATSYEGVNLFEDALYQYEELESLFLHVSRERNFSWFGALITPGEGDDSAQLLSISKETSTVISSSPTPSPYSTSESISYLDSASFLRRWGCLSDVPRKVATFLGAFGKRLFEIEAHFPKFWIESWIYSGAITAVEQCAAWQKQYDPEAIDKAAVDSGNGELLDLARSQLEVIGIELGYLPKEPPFSIALPKRHTACLNINAILQSQDAFYDIYIRLTNQALTSYAEGGRRKFGLKLHGALAALDLHRGNLAKALSTFASLPAHYAPHFWNSLESYMLSRALDTHDLSQKPRDVEWMHILLAFLKAFVEHRGADMLVPTLAEGGKEEFGYLEGFVKALKEASEGSENETKHPDHPALSVKTEMKAKLAGDRDGSYLDVTVKNHLPCVYLQGRETDRHRFSTTVEKLSPGKTRLTLFCPVPASGLFLTPGKAISQHQVVKIPPDPLALNVRIFQSRKVELDRRCLSLKIWSGRNAISRLELKLSAPSVTFRYRDAVLDEEAEKVEFETGLTLIVKDLGKDKAVGFSIPYVEAAAVQNMRIEVEVSYTTTDEPDLEREVHLVSSLSPSLPVSVNVQDWFRESRLISTFSVSSTTHQHVRVAETQLIVPEAIDTIKATPCAIRKGTITVTPSQPARFMFALDSVAGPVKESLLFIVKYRLLREEVAYIIEDQVRATIDEAKKSQDIRPIAVANLIESLERDSSWVPMYNITGEIKVPEVKRSSTEEVAEVVESATQRLLEYRHPESPTGVWRELRLPVDVPVKAIVAITSLNLIGTPFNPHIGPDSKVPLYAGQPISAELRIHTTFRWGLDQDTSRVYLLNYQIEDMTREWLIGGLKQGDFLAKSEETHIVPITLMALHHGEFALPKIKVDGQLGPRDLTAGGQVPPSVETYQSHSAVKVLVLPRGGRSTFVVGMGSEFDA</sequence>
<keyword evidence="8" id="KW-1185">Reference proteome</keyword>
<comment type="subcellular location">
    <subcellularLocation>
        <location evidence="1">Golgi apparatus</location>
    </subcellularLocation>
</comment>
<dbReference type="Pfam" id="PF23274">
    <property type="entry name" value="DUF7077"/>
    <property type="match status" value="1"/>
</dbReference>
<evidence type="ECO:0000313" key="7">
    <source>
        <dbReference type="EMBL" id="KAF6764753.1"/>
    </source>
</evidence>
<dbReference type="GO" id="GO:1990071">
    <property type="term" value="C:TRAPPII protein complex"/>
    <property type="evidence" value="ECO:0007669"/>
    <property type="project" value="InterPro"/>
</dbReference>
<keyword evidence="2" id="KW-0813">Transport</keyword>
<dbReference type="GO" id="GO:0006891">
    <property type="term" value="P:intra-Golgi vesicle-mediated transport"/>
    <property type="evidence" value="ECO:0007669"/>
    <property type="project" value="TreeGrafter"/>
</dbReference>
<evidence type="ECO:0000256" key="2">
    <source>
        <dbReference type="ARBA" id="ARBA00022448"/>
    </source>
</evidence>
<name>A0A8H6IHY4_9AGAR</name>
<evidence type="ECO:0000256" key="1">
    <source>
        <dbReference type="ARBA" id="ARBA00004555"/>
    </source>
</evidence>
<dbReference type="Pfam" id="PF23036">
    <property type="entry name" value="TRAPPC10_1st"/>
    <property type="match status" value="1"/>
</dbReference>
<dbReference type="PANTHER" id="PTHR13251">
    <property type="entry name" value="EPILEPSY HOLOPROSENCEPHALY CANDIDATE 1/TMEM1"/>
    <property type="match status" value="1"/>
</dbReference>
<evidence type="ECO:0000259" key="4">
    <source>
        <dbReference type="Pfam" id="PF12584"/>
    </source>
</evidence>
<protein>
    <submittedName>
        <fullName evidence="7">Trafficking protein particle complex subunit 10</fullName>
    </submittedName>
</protein>
<dbReference type="OrthoDB" id="10256906at2759"/>
<comment type="caution">
    <text evidence="7">The sequence shown here is derived from an EMBL/GenBank/DDBJ whole genome shotgun (WGS) entry which is preliminary data.</text>
</comment>
<dbReference type="PANTHER" id="PTHR13251:SF3">
    <property type="entry name" value="TRAFFICKING PROTEIN PARTICLE COMPLEX SUBUNIT 10"/>
    <property type="match status" value="1"/>
</dbReference>
<evidence type="ECO:0000313" key="8">
    <source>
        <dbReference type="Proteomes" id="UP000521943"/>
    </source>
</evidence>
<dbReference type="EMBL" id="JACGCI010000003">
    <property type="protein sequence ID" value="KAF6764753.1"/>
    <property type="molecule type" value="Genomic_DNA"/>
</dbReference>
<dbReference type="Proteomes" id="UP000521943">
    <property type="component" value="Unassembled WGS sequence"/>
</dbReference>
<evidence type="ECO:0000259" key="5">
    <source>
        <dbReference type="Pfam" id="PF23036"/>
    </source>
</evidence>
<dbReference type="AlphaFoldDB" id="A0A8H6IHY4"/>
<reference evidence="7 8" key="1">
    <citation type="submission" date="2020-07" db="EMBL/GenBank/DDBJ databases">
        <title>Comparative genomics of pyrophilous fungi reveals a link between fire events and developmental genes.</title>
        <authorList>
            <consortium name="DOE Joint Genome Institute"/>
            <person name="Steindorff A.S."/>
            <person name="Carver A."/>
            <person name="Calhoun S."/>
            <person name="Stillman K."/>
            <person name="Liu H."/>
            <person name="Lipzen A."/>
            <person name="Pangilinan J."/>
            <person name="Labutti K."/>
            <person name="Bruns T.D."/>
            <person name="Grigoriev I.V."/>
        </authorList>
    </citation>
    <scope>NUCLEOTIDE SEQUENCE [LARGE SCALE GENOMIC DNA]</scope>
    <source>
        <strain evidence="7 8">CBS 144469</strain>
    </source>
</reference>
<feature type="domain" description="TRAPPC10/Trs130 C-terminal" evidence="4">
    <location>
        <begin position="979"/>
        <end position="1125"/>
    </location>
</feature>
<proteinExistence type="predicted"/>
<dbReference type="InterPro" id="IPR022233">
    <property type="entry name" value="TRAPPC10/Trs130_C"/>
</dbReference>